<proteinExistence type="predicted"/>
<protein>
    <submittedName>
        <fullName evidence="2">Acyl carrier protein</fullName>
    </submittedName>
</protein>
<dbReference type="Pfam" id="PF00550">
    <property type="entry name" value="PP-binding"/>
    <property type="match status" value="1"/>
</dbReference>
<sequence>MNNEEIFATIRKSFIKILEHDNFELNETTTAKDVDGWESITHLLIINEVEKSFNIKFRLMDLMSMQNIGDLIASIKKETNP</sequence>
<dbReference type="EMBL" id="JAODOP010000004">
    <property type="protein sequence ID" value="MEF3835408.1"/>
    <property type="molecule type" value="Genomic_DNA"/>
</dbReference>
<dbReference type="RefSeq" id="WP_303307694.1">
    <property type="nucleotide sequence ID" value="NZ_JAODOP010000004.1"/>
</dbReference>
<evidence type="ECO:0000313" key="2">
    <source>
        <dbReference type="EMBL" id="MEF3835408.1"/>
    </source>
</evidence>
<dbReference type="Gene3D" id="1.10.1200.10">
    <property type="entry name" value="ACP-like"/>
    <property type="match status" value="1"/>
</dbReference>
<organism evidence="2 3">
    <name type="scientific">Flavivirga spongiicola</name>
    <dbReference type="NCBI Taxonomy" id="421621"/>
    <lineage>
        <taxon>Bacteria</taxon>
        <taxon>Pseudomonadati</taxon>
        <taxon>Bacteroidota</taxon>
        <taxon>Flavobacteriia</taxon>
        <taxon>Flavobacteriales</taxon>
        <taxon>Flavobacteriaceae</taxon>
        <taxon>Flavivirga</taxon>
    </lineage>
</organism>
<name>A0ABU7XY10_9FLAO</name>
<reference evidence="2 3" key="1">
    <citation type="submission" date="2022-09" db="EMBL/GenBank/DDBJ databases">
        <title>Genome sequencing of Flavivirga sp. MEBiC05379.</title>
        <authorList>
            <person name="Oh H.-M."/>
            <person name="Kwon K.K."/>
            <person name="Park M.J."/>
            <person name="Yang S.-H."/>
        </authorList>
    </citation>
    <scope>NUCLEOTIDE SEQUENCE [LARGE SCALE GENOMIC DNA]</scope>
    <source>
        <strain evidence="2 3">MEBiC05379</strain>
    </source>
</reference>
<dbReference type="PROSITE" id="PS50075">
    <property type="entry name" value="CARRIER"/>
    <property type="match status" value="1"/>
</dbReference>
<evidence type="ECO:0000313" key="3">
    <source>
        <dbReference type="Proteomes" id="UP001337305"/>
    </source>
</evidence>
<dbReference type="Proteomes" id="UP001337305">
    <property type="component" value="Unassembled WGS sequence"/>
</dbReference>
<dbReference type="SUPFAM" id="SSF47336">
    <property type="entry name" value="ACP-like"/>
    <property type="match status" value="1"/>
</dbReference>
<feature type="domain" description="Carrier" evidence="1">
    <location>
        <begin position="1"/>
        <end position="79"/>
    </location>
</feature>
<accession>A0ABU7XY10</accession>
<dbReference type="InterPro" id="IPR009081">
    <property type="entry name" value="PP-bd_ACP"/>
</dbReference>
<gene>
    <name evidence="2" type="ORF">N1F79_19955</name>
</gene>
<dbReference type="InterPro" id="IPR036736">
    <property type="entry name" value="ACP-like_sf"/>
</dbReference>
<comment type="caution">
    <text evidence="2">The sequence shown here is derived from an EMBL/GenBank/DDBJ whole genome shotgun (WGS) entry which is preliminary data.</text>
</comment>
<keyword evidence="3" id="KW-1185">Reference proteome</keyword>
<evidence type="ECO:0000259" key="1">
    <source>
        <dbReference type="PROSITE" id="PS50075"/>
    </source>
</evidence>